<dbReference type="InterPro" id="IPR019546">
    <property type="entry name" value="TAT_signal_bac_arc"/>
</dbReference>
<protein>
    <submittedName>
        <fullName evidence="4">Ubiquinol-cytochrome c reductase iron-sulfur subunit</fullName>
    </submittedName>
</protein>
<organism evidence="4 5">
    <name type="scientific">Rhodoplanes elegans</name>
    <dbReference type="NCBI Taxonomy" id="29408"/>
    <lineage>
        <taxon>Bacteria</taxon>
        <taxon>Pseudomonadati</taxon>
        <taxon>Pseudomonadota</taxon>
        <taxon>Alphaproteobacteria</taxon>
        <taxon>Hyphomicrobiales</taxon>
        <taxon>Nitrobacteraceae</taxon>
        <taxon>Rhodoplanes</taxon>
    </lineage>
</organism>
<evidence type="ECO:0000313" key="5">
    <source>
        <dbReference type="Proteomes" id="UP000248863"/>
    </source>
</evidence>
<feature type="non-terminal residue" evidence="4">
    <location>
        <position position="84"/>
    </location>
</feature>
<proteinExistence type="inferred from homology"/>
<accession>A0A327KMG6</accession>
<evidence type="ECO:0000259" key="3">
    <source>
        <dbReference type="Pfam" id="PF10399"/>
    </source>
</evidence>
<evidence type="ECO:0000256" key="2">
    <source>
        <dbReference type="SAM" id="Phobius"/>
    </source>
</evidence>
<gene>
    <name evidence="4" type="ORF">CH338_12550</name>
</gene>
<keyword evidence="2" id="KW-1133">Transmembrane helix</keyword>
<evidence type="ECO:0000256" key="1">
    <source>
        <dbReference type="ARBA" id="ARBA00010651"/>
    </source>
</evidence>
<dbReference type="Proteomes" id="UP000248863">
    <property type="component" value="Unassembled WGS sequence"/>
</dbReference>
<comment type="similarity">
    <text evidence="1">Belongs to the Rieske iron-sulfur protein family.</text>
</comment>
<dbReference type="Pfam" id="PF10399">
    <property type="entry name" value="UCR_Fe-S_N"/>
    <property type="match status" value="1"/>
</dbReference>
<dbReference type="OrthoDB" id="9767869at2"/>
<keyword evidence="5" id="KW-1185">Reference proteome</keyword>
<feature type="transmembrane region" description="Helical" evidence="2">
    <location>
        <begin position="14"/>
        <end position="35"/>
    </location>
</feature>
<dbReference type="InterPro" id="IPR036922">
    <property type="entry name" value="Rieske_2Fe-2S_sf"/>
</dbReference>
<dbReference type="InterPro" id="IPR006311">
    <property type="entry name" value="TAT_signal"/>
</dbReference>
<sequence>MTSIAAPNPSRRDFLYLATGGVAAVGVGAAVWPLVDQMNPDRSTIAAGVPIEISLAAIAPGQIISIFWRGKPIFIRHRTPDEIA</sequence>
<dbReference type="GO" id="GO:0051537">
    <property type="term" value="F:2 iron, 2 sulfur cluster binding"/>
    <property type="evidence" value="ECO:0007669"/>
    <property type="project" value="InterPro"/>
</dbReference>
<dbReference type="Gene3D" id="2.102.10.10">
    <property type="entry name" value="Rieske [2Fe-2S] iron-sulphur domain"/>
    <property type="match status" value="1"/>
</dbReference>
<dbReference type="RefSeq" id="WP_146618754.1">
    <property type="nucleotide sequence ID" value="NZ_NPEU01000123.1"/>
</dbReference>
<name>A0A327KMG6_9BRAD</name>
<keyword evidence="2" id="KW-0812">Transmembrane</keyword>
<evidence type="ECO:0000313" key="4">
    <source>
        <dbReference type="EMBL" id="RAI38492.1"/>
    </source>
</evidence>
<reference evidence="4 5" key="1">
    <citation type="submission" date="2017-07" db="EMBL/GenBank/DDBJ databases">
        <title>Draft Genome Sequences of Select Purple Nonsulfur Bacteria.</title>
        <authorList>
            <person name="Lasarre B."/>
            <person name="Mckinlay J.B."/>
        </authorList>
    </citation>
    <scope>NUCLEOTIDE SEQUENCE [LARGE SCALE GENOMIC DNA]</scope>
    <source>
        <strain evidence="4 5">DSM 11907</strain>
    </source>
</reference>
<dbReference type="PROSITE" id="PS51318">
    <property type="entry name" value="TAT"/>
    <property type="match status" value="1"/>
</dbReference>
<feature type="domain" description="Ubiquitinol-cytochrome C reductase Fe-S subunit TAT signal" evidence="3">
    <location>
        <begin position="2"/>
        <end position="41"/>
    </location>
</feature>
<dbReference type="PANTHER" id="PTHR10134">
    <property type="entry name" value="CYTOCHROME B-C1 COMPLEX SUBUNIT RIESKE, MITOCHONDRIAL"/>
    <property type="match status" value="1"/>
</dbReference>
<dbReference type="AlphaFoldDB" id="A0A327KMG6"/>
<dbReference type="InterPro" id="IPR019470">
    <property type="entry name" value="Ubiq_cytC_Rdtase_Fe-S_su_TAT"/>
</dbReference>
<dbReference type="GO" id="GO:0008121">
    <property type="term" value="F:quinol-cytochrome-c reductase activity"/>
    <property type="evidence" value="ECO:0007669"/>
    <property type="project" value="InterPro"/>
</dbReference>
<dbReference type="EMBL" id="NPEU01000123">
    <property type="protein sequence ID" value="RAI38492.1"/>
    <property type="molecule type" value="Genomic_DNA"/>
</dbReference>
<keyword evidence="2" id="KW-0472">Membrane</keyword>
<dbReference type="NCBIfam" id="TIGR01409">
    <property type="entry name" value="TAT_signal_seq"/>
    <property type="match status" value="1"/>
</dbReference>
<comment type="caution">
    <text evidence="4">The sequence shown here is derived from an EMBL/GenBank/DDBJ whole genome shotgun (WGS) entry which is preliminary data.</text>
</comment>
<dbReference type="SUPFAM" id="SSF50022">
    <property type="entry name" value="ISP domain"/>
    <property type="match status" value="1"/>
</dbReference>
<dbReference type="Gene3D" id="1.20.5.510">
    <property type="entry name" value="Single helix bin"/>
    <property type="match status" value="1"/>
</dbReference>
<feature type="transmembrane region" description="Helical" evidence="2">
    <location>
        <begin position="47"/>
        <end position="68"/>
    </location>
</feature>
<dbReference type="InterPro" id="IPR014349">
    <property type="entry name" value="Rieske_Fe-S_prot"/>
</dbReference>